<dbReference type="Gene3D" id="3.90.1200.10">
    <property type="match status" value="1"/>
</dbReference>
<accession>A0A7G7MNZ6</accession>
<name>A0A7G7MNZ6_9PSEU</name>
<dbReference type="InterPro" id="IPR002575">
    <property type="entry name" value="Aminoglycoside_PTrfase"/>
</dbReference>
<dbReference type="CDD" id="cd05155">
    <property type="entry name" value="APH_ChoK_like_1"/>
    <property type="match status" value="1"/>
</dbReference>
<dbReference type="Proteomes" id="UP000515728">
    <property type="component" value="Chromosome"/>
</dbReference>
<evidence type="ECO:0000313" key="2">
    <source>
        <dbReference type="EMBL" id="QNG54507.1"/>
    </source>
</evidence>
<dbReference type="RefSeq" id="WP_185721324.1">
    <property type="nucleotide sequence ID" value="NZ_BAAAWI010000001.1"/>
</dbReference>
<keyword evidence="3" id="KW-1185">Reference proteome</keyword>
<dbReference type="Gene3D" id="3.30.200.20">
    <property type="entry name" value="Phosphorylase Kinase, domain 1"/>
    <property type="match status" value="1"/>
</dbReference>
<evidence type="ECO:0000259" key="1">
    <source>
        <dbReference type="Pfam" id="PF01636"/>
    </source>
</evidence>
<dbReference type="InterPro" id="IPR051678">
    <property type="entry name" value="AGP_Transferase"/>
</dbReference>
<gene>
    <name evidence="2" type="ORF">H6H00_11820</name>
</gene>
<dbReference type="PANTHER" id="PTHR21310:SF42">
    <property type="entry name" value="BIFUNCTIONAL AAC_APH"/>
    <property type="match status" value="1"/>
</dbReference>
<proteinExistence type="predicted"/>
<dbReference type="SUPFAM" id="SSF56112">
    <property type="entry name" value="Protein kinase-like (PK-like)"/>
    <property type="match status" value="1"/>
</dbReference>
<dbReference type="EMBL" id="CP060131">
    <property type="protein sequence ID" value="QNG54507.1"/>
    <property type="molecule type" value="Genomic_DNA"/>
</dbReference>
<reference evidence="2 3" key="1">
    <citation type="submission" date="2020-08" db="EMBL/GenBank/DDBJ databases">
        <authorList>
            <person name="Mo P."/>
        </authorList>
    </citation>
    <scope>NUCLEOTIDE SEQUENCE [LARGE SCALE GENOMIC DNA]</scope>
    <source>
        <strain evidence="2 3">CGMCC 4.1532</strain>
    </source>
</reference>
<dbReference type="InterPro" id="IPR011009">
    <property type="entry name" value="Kinase-like_dom_sf"/>
</dbReference>
<dbReference type="Pfam" id="PF01636">
    <property type="entry name" value="APH"/>
    <property type="match status" value="1"/>
</dbReference>
<evidence type="ECO:0000313" key="3">
    <source>
        <dbReference type="Proteomes" id="UP000515728"/>
    </source>
</evidence>
<feature type="domain" description="Aminoglycoside phosphotransferase" evidence="1">
    <location>
        <begin position="29"/>
        <end position="252"/>
    </location>
</feature>
<organism evidence="2 3">
    <name type="scientific">Pseudonocardia petroleophila</name>
    <dbReference type="NCBI Taxonomy" id="37331"/>
    <lineage>
        <taxon>Bacteria</taxon>
        <taxon>Bacillati</taxon>
        <taxon>Actinomycetota</taxon>
        <taxon>Actinomycetes</taxon>
        <taxon>Pseudonocardiales</taxon>
        <taxon>Pseudonocardiaceae</taxon>
        <taxon>Pseudonocardia</taxon>
    </lineage>
</organism>
<protein>
    <submittedName>
        <fullName evidence="2">Aminoglycoside phosphotransferase family protein</fullName>
    </submittedName>
</protein>
<sequence length="275" mass="29475">MHPIDETLVRMLVAAQFPQWADLPVVAVPRQGVDNRTFRLGESLSVRLPSAAGYVPAVEKELRWLPRLAPALPLPIPVPVAAGAPSEHYPWPWSVRRWIDGTPVGDAPPPDPHAFARDLAGFLLALGRVDASGGPVAGAHSFHRGADPAFYDDETRRHLTRLPAALTAIWDAALAATWHGSPVWFHGDVAAGNLLLDADGRLAAVIDFGTCGVGDPACDLVIAWTLLDPDARATFRTATGADDAMWARGRGWALWKAAITDDARVLDVLLAEPSP</sequence>
<dbReference type="KEGG" id="ppel:H6H00_11820"/>
<dbReference type="AlphaFoldDB" id="A0A7G7MNZ6"/>
<dbReference type="PANTHER" id="PTHR21310">
    <property type="entry name" value="AMINOGLYCOSIDE PHOSPHOTRANSFERASE-RELATED-RELATED"/>
    <property type="match status" value="1"/>
</dbReference>